<dbReference type="EMBL" id="CP064942">
    <property type="protein sequence ID" value="QPH54543.1"/>
    <property type="molecule type" value="Genomic_DNA"/>
</dbReference>
<keyword evidence="7" id="KW-0902">Two-component regulatory system</keyword>
<organism evidence="14 15">
    <name type="scientific">Pontivivens ytuae</name>
    <dbReference type="NCBI Taxonomy" id="2789856"/>
    <lineage>
        <taxon>Bacteria</taxon>
        <taxon>Pseudomonadati</taxon>
        <taxon>Pseudomonadota</taxon>
        <taxon>Alphaproteobacteria</taxon>
        <taxon>Rhodobacterales</taxon>
        <taxon>Paracoccaceae</taxon>
        <taxon>Pontivivens</taxon>
    </lineage>
</organism>
<dbReference type="PROSITE" id="PS50045">
    <property type="entry name" value="SIGMA54_INTERACT_4"/>
    <property type="match status" value="1"/>
</dbReference>
<accession>A0A7S9QCS8</accession>
<dbReference type="PROSITE" id="PS00688">
    <property type="entry name" value="SIGMA54_INTERACT_3"/>
    <property type="match status" value="1"/>
</dbReference>
<dbReference type="Gene3D" id="1.10.10.60">
    <property type="entry name" value="Homeodomain-like"/>
    <property type="match status" value="1"/>
</dbReference>
<gene>
    <name evidence="14" type="ORF">I0K15_01815</name>
</gene>
<feature type="domain" description="Sigma-54 factor interaction" evidence="12">
    <location>
        <begin position="145"/>
        <end position="374"/>
    </location>
</feature>
<dbReference type="PANTHER" id="PTHR32071:SF57">
    <property type="entry name" value="C4-DICARBOXYLATE TRANSPORT TRANSCRIPTIONAL REGULATORY PROTEIN DCTD"/>
    <property type="match status" value="1"/>
</dbReference>
<dbReference type="Pfam" id="PF02954">
    <property type="entry name" value="HTH_8"/>
    <property type="match status" value="1"/>
</dbReference>
<evidence type="ECO:0000256" key="11">
    <source>
        <dbReference type="PROSITE-ProRule" id="PRU00169"/>
    </source>
</evidence>
<dbReference type="Pfam" id="PF00072">
    <property type="entry name" value="Response_reg"/>
    <property type="match status" value="1"/>
</dbReference>
<dbReference type="SMART" id="SM00382">
    <property type="entry name" value="AAA"/>
    <property type="match status" value="1"/>
</dbReference>
<dbReference type="CDD" id="cd00009">
    <property type="entry name" value="AAA"/>
    <property type="match status" value="1"/>
</dbReference>
<dbReference type="Pfam" id="PF25601">
    <property type="entry name" value="AAA_lid_14"/>
    <property type="match status" value="1"/>
</dbReference>
<keyword evidence="9" id="KW-0010">Activator</keyword>
<dbReference type="InterPro" id="IPR025944">
    <property type="entry name" value="Sigma_54_int_dom_CS"/>
</dbReference>
<evidence type="ECO:0000256" key="6">
    <source>
        <dbReference type="ARBA" id="ARBA00022840"/>
    </source>
</evidence>
<dbReference type="GO" id="GO:0000160">
    <property type="term" value="P:phosphorelay signal transduction system"/>
    <property type="evidence" value="ECO:0007669"/>
    <property type="project" value="UniProtKB-KW"/>
</dbReference>
<reference evidence="14 15" key="1">
    <citation type="submission" date="2020-11" db="EMBL/GenBank/DDBJ databases">
        <title>Description of Pontivivens ytuae sp. nov. isolated from deep sea sediment of Mariana Trench.</title>
        <authorList>
            <person name="Wang Z."/>
            <person name="Sun Q.-L."/>
            <person name="Xu X.-D."/>
            <person name="Tang Y.-Z."/>
            <person name="Zhang J."/>
        </authorList>
    </citation>
    <scope>NUCLEOTIDE SEQUENCE [LARGE SCALE GENOMIC DNA]</scope>
    <source>
        <strain evidence="14 15">MT2928</strain>
    </source>
</reference>
<dbReference type="InterPro" id="IPR009057">
    <property type="entry name" value="Homeodomain-like_sf"/>
</dbReference>
<dbReference type="Gene3D" id="3.40.50.300">
    <property type="entry name" value="P-loop containing nucleotide triphosphate hydrolases"/>
    <property type="match status" value="1"/>
</dbReference>
<evidence type="ECO:0000313" key="15">
    <source>
        <dbReference type="Proteomes" id="UP000594800"/>
    </source>
</evidence>
<dbReference type="PANTHER" id="PTHR32071">
    <property type="entry name" value="TRANSCRIPTIONAL REGULATORY PROTEIN"/>
    <property type="match status" value="1"/>
</dbReference>
<keyword evidence="6" id="KW-0067">ATP-binding</keyword>
<dbReference type="InterPro" id="IPR002078">
    <property type="entry name" value="Sigma_54_int"/>
</dbReference>
<evidence type="ECO:0000256" key="5">
    <source>
        <dbReference type="ARBA" id="ARBA00022741"/>
    </source>
</evidence>
<dbReference type="KEGG" id="poz:I0K15_01815"/>
<dbReference type="Gene3D" id="3.40.50.2300">
    <property type="match status" value="1"/>
</dbReference>
<dbReference type="PROSITE" id="PS50110">
    <property type="entry name" value="RESPONSE_REGULATORY"/>
    <property type="match status" value="1"/>
</dbReference>
<evidence type="ECO:0000256" key="7">
    <source>
        <dbReference type="ARBA" id="ARBA00023012"/>
    </source>
</evidence>
<dbReference type="SUPFAM" id="SSF52540">
    <property type="entry name" value="P-loop containing nucleoside triphosphate hydrolases"/>
    <property type="match status" value="1"/>
</dbReference>
<dbReference type="InterPro" id="IPR001789">
    <property type="entry name" value="Sig_transdc_resp-reg_receiver"/>
</dbReference>
<evidence type="ECO:0000256" key="3">
    <source>
        <dbReference type="ARBA" id="ARBA00015308"/>
    </source>
</evidence>
<keyword evidence="10" id="KW-0804">Transcription</keyword>
<feature type="domain" description="Response regulatory" evidence="13">
    <location>
        <begin position="5"/>
        <end position="119"/>
    </location>
</feature>
<evidence type="ECO:0000256" key="9">
    <source>
        <dbReference type="ARBA" id="ARBA00023159"/>
    </source>
</evidence>
<evidence type="ECO:0000259" key="12">
    <source>
        <dbReference type="PROSITE" id="PS50045"/>
    </source>
</evidence>
<name>A0A7S9QCS8_9RHOB</name>
<keyword evidence="15" id="KW-1185">Reference proteome</keyword>
<dbReference type="InterPro" id="IPR003593">
    <property type="entry name" value="AAA+_ATPase"/>
</dbReference>
<sequence length="451" mass="49710">MTDIRVVLLDDEADVRTAIAQSLELKGYDVVTCATPTRALDLIAPDFPGILVSDIKMPRMDGLTFLGQVRDMDAELPVILITGHGDVPLAVQAMQAGAQDFIEKPFETARLTEAVARAVTVRRLALENRALRAELESRDRVESTLVGRAPVMVELRHRLRTIAASPADVLLRGETGTGKELAARAIHFLSDRADKPFVAINMAALPETLIESELFGHEAGAFPGAHRARYGKFEHARGGTVFLDEIDALSLPLQAKLLRVIEERSVTRLGSHESVPLDVRFVASSKADLEARVEAGSFRKDLYYRLAVVALDMPPLAARMEDVPRLFQHLVNQAALRHRRAAPAVEPELLKDLAARDWPGNVRELRNAADRFVLGLDVFSRDVPDHAATLPERMERFEKAAIAAELAAQAGNMKATYEALGISRKTLYEKMQRHGLEREQIAPATADRPDV</sequence>
<evidence type="ECO:0000256" key="1">
    <source>
        <dbReference type="ARBA" id="ARBA00002167"/>
    </source>
</evidence>
<dbReference type="InterPro" id="IPR002197">
    <property type="entry name" value="HTH_Fis"/>
</dbReference>
<dbReference type="SMART" id="SM00448">
    <property type="entry name" value="REC"/>
    <property type="match status" value="1"/>
</dbReference>
<evidence type="ECO:0000256" key="10">
    <source>
        <dbReference type="ARBA" id="ARBA00023163"/>
    </source>
</evidence>
<feature type="modified residue" description="4-aspartylphosphate" evidence="11">
    <location>
        <position position="54"/>
    </location>
</feature>
<dbReference type="InterPro" id="IPR027417">
    <property type="entry name" value="P-loop_NTPase"/>
</dbReference>
<dbReference type="Gene3D" id="1.10.8.60">
    <property type="match status" value="1"/>
</dbReference>
<dbReference type="GO" id="GO:0043565">
    <property type="term" value="F:sequence-specific DNA binding"/>
    <property type="evidence" value="ECO:0007669"/>
    <property type="project" value="InterPro"/>
</dbReference>
<dbReference type="InterPro" id="IPR011006">
    <property type="entry name" value="CheY-like_superfamily"/>
</dbReference>
<dbReference type="GO" id="GO:0006355">
    <property type="term" value="P:regulation of DNA-templated transcription"/>
    <property type="evidence" value="ECO:0007669"/>
    <property type="project" value="InterPro"/>
</dbReference>
<dbReference type="Proteomes" id="UP000594800">
    <property type="component" value="Chromosome"/>
</dbReference>
<keyword evidence="4 11" id="KW-0597">Phosphoprotein</keyword>
<dbReference type="InterPro" id="IPR058031">
    <property type="entry name" value="AAA_lid_NorR"/>
</dbReference>
<dbReference type="FunFam" id="3.40.50.300:FF:000006">
    <property type="entry name" value="DNA-binding transcriptional regulator NtrC"/>
    <property type="match status" value="1"/>
</dbReference>
<evidence type="ECO:0000256" key="8">
    <source>
        <dbReference type="ARBA" id="ARBA00023015"/>
    </source>
</evidence>
<protein>
    <recommendedName>
        <fullName evidence="3">Nif-specific regulatory protein</fullName>
    </recommendedName>
</protein>
<dbReference type="SUPFAM" id="SSF52172">
    <property type="entry name" value="CheY-like"/>
    <property type="match status" value="1"/>
</dbReference>
<comment type="subunit">
    <text evidence="2">Interacts with sigma-54.</text>
</comment>
<dbReference type="SUPFAM" id="SSF46689">
    <property type="entry name" value="Homeodomain-like"/>
    <property type="match status" value="1"/>
</dbReference>
<evidence type="ECO:0000313" key="14">
    <source>
        <dbReference type="EMBL" id="QPH54543.1"/>
    </source>
</evidence>
<dbReference type="FunFam" id="3.40.50.2300:FF:000018">
    <property type="entry name" value="DNA-binding transcriptional regulator NtrC"/>
    <property type="match status" value="1"/>
</dbReference>
<evidence type="ECO:0000256" key="2">
    <source>
        <dbReference type="ARBA" id="ARBA00011135"/>
    </source>
</evidence>
<evidence type="ECO:0000256" key="4">
    <source>
        <dbReference type="ARBA" id="ARBA00022553"/>
    </source>
</evidence>
<keyword evidence="5" id="KW-0547">Nucleotide-binding</keyword>
<dbReference type="AlphaFoldDB" id="A0A7S9QCS8"/>
<proteinExistence type="predicted"/>
<keyword evidence="8" id="KW-0805">Transcription regulation</keyword>
<dbReference type="GO" id="GO:0005524">
    <property type="term" value="F:ATP binding"/>
    <property type="evidence" value="ECO:0007669"/>
    <property type="project" value="UniProtKB-KW"/>
</dbReference>
<evidence type="ECO:0000259" key="13">
    <source>
        <dbReference type="PROSITE" id="PS50110"/>
    </source>
</evidence>
<comment type="function">
    <text evidence="1">Required for activation of most nif operons, which are directly involved in nitrogen fixation.</text>
</comment>
<dbReference type="CDD" id="cd17549">
    <property type="entry name" value="REC_DctD-like"/>
    <property type="match status" value="1"/>
</dbReference>
<dbReference type="Pfam" id="PF00158">
    <property type="entry name" value="Sigma54_activat"/>
    <property type="match status" value="1"/>
</dbReference>
<dbReference type="RefSeq" id="WP_196103752.1">
    <property type="nucleotide sequence ID" value="NZ_CP064942.1"/>
</dbReference>